<sequence length="94" mass="10879">LEPSENNSYSEGYGRYEDYGNFTFTVFLDHLKELDTDISYGDYIGYSDREDNIKYFTVSNDGKINSDNAKTRLGYKSYYRTITCVTADPEEFNG</sequence>
<feature type="non-terminal residue" evidence="1">
    <location>
        <position position="1"/>
    </location>
</feature>
<organism evidence="1">
    <name type="scientific">marine sediment metagenome</name>
    <dbReference type="NCBI Taxonomy" id="412755"/>
    <lineage>
        <taxon>unclassified sequences</taxon>
        <taxon>metagenomes</taxon>
        <taxon>ecological metagenomes</taxon>
    </lineage>
</organism>
<dbReference type="AlphaFoldDB" id="X1BYQ9"/>
<comment type="caution">
    <text evidence="1">The sequence shown here is derived from an EMBL/GenBank/DDBJ whole genome shotgun (WGS) entry which is preliminary data.</text>
</comment>
<dbReference type="EMBL" id="BART01010817">
    <property type="protein sequence ID" value="GAG77296.1"/>
    <property type="molecule type" value="Genomic_DNA"/>
</dbReference>
<name>X1BYQ9_9ZZZZ</name>
<evidence type="ECO:0000313" key="1">
    <source>
        <dbReference type="EMBL" id="GAG77296.1"/>
    </source>
</evidence>
<proteinExistence type="predicted"/>
<protein>
    <submittedName>
        <fullName evidence="1">Uncharacterized protein</fullName>
    </submittedName>
</protein>
<gene>
    <name evidence="1" type="ORF">S01H4_23347</name>
</gene>
<accession>X1BYQ9</accession>
<reference evidence="1" key="1">
    <citation type="journal article" date="2014" name="Front. Microbiol.">
        <title>High frequency of phylogenetically diverse reductive dehalogenase-homologous genes in deep subseafloor sedimentary metagenomes.</title>
        <authorList>
            <person name="Kawai M."/>
            <person name="Futagami T."/>
            <person name="Toyoda A."/>
            <person name="Takaki Y."/>
            <person name="Nishi S."/>
            <person name="Hori S."/>
            <person name="Arai W."/>
            <person name="Tsubouchi T."/>
            <person name="Morono Y."/>
            <person name="Uchiyama I."/>
            <person name="Ito T."/>
            <person name="Fujiyama A."/>
            <person name="Inagaki F."/>
            <person name="Takami H."/>
        </authorList>
    </citation>
    <scope>NUCLEOTIDE SEQUENCE</scope>
    <source>
        <strain evidence="1">Expedition CK06-06</strain>
    </source>
</reference>